<gene>
    <name evidence="3" type="ORF">NEOCIP111885_02846</name>
</gene>
<organism evidence="3 4">
    <name type="scientific">Pseudoneobacillus rhizosphaerae</name>
    <dbReference type="NCBI Taxonomy" id="2880968"/>
    <lineage>
        <taxon>Bacteria</taxon>
        <taxon>Bacillati</taxon>
        <taxon>Bacillota</taxon>
        <taxon>Bacilli</taxon>
        <taxon>Bacillales</taxon>
        <taxon>Bacillaceae</taxon>
        <taxon>Pseudoneobacillus</taxon>
    </lineage>
</organism>
<feature type="transmembrane region" description="Helical" evidence="1">
    <location>
        <begin position="355"/>
        <end position="375"/>
    </location>
</feature>
<dbReference type="EMBL" id="CAKJTG010000016">
    <property type="protein sequence ID" value="CAG9609105.1"/>
    <property type="molecule type" value="Genomic_DNA"/>
</dbReference>
<comment type="caution">
    <text evidence="3">The sequence shown here is derived from an EMBL/GenBank/DDBJ whole genome shotgun (WGS) entry which is preliminary data.</text>
</comment>
<dbReference type="Pfam" id="PF01970">
    <property type="entry name" value="TctA"/>
    <property type="match status" value="1"/>
</dbReference>
<accession>A0A9C7LC01</accession>
<feature type="domain" description="DUF112" evidence="2">
    <location>
        <begin position="20"/>
        <end position="439"/>
    </location>
</feature>
<evidence type="ECO:0000313" key="3">
    <source>
        <dbReference type="EMBL" id="CAG9609105.1"/>
    </source>
</evidence>
<dbReference type="InterPro" id="IPR002823">
    <property type="entry name" value="DUF112_TM"/>
</dbReference>
<feature type="transmembrane region" description="Helical" evidence="1">
    <location>
        <begin position="200"/>
        <end position="221"/>
    </location>
</feature>
<keyword evidence="1" id="KW-0812">Transmembrane</keyword>
<keyword evidence="1" id="KW-0472">Membrane</keyword>
<feature type="transmembrane region" description="Helical" evidence="1">
    <location>
        <begin position="108"/>
        <end position="135"/>
    </location>
</feature>
<dbReference type="RefSeq" id="WP_230497343.1">
    <property type="nucleotide sequence ID" value="NZ_CAKJTG010000016.1"/>
</dbReference>
<feature type="transmembrane region" description="Helical" evidence="1">
    <location>
        <begin position="14"/>
        <end position="36"/>
    </location>
</feature>
<evidence type="ECO:0000313" key="4">
    <source>
        <dbReference type="Proteomes" id="UP000789845"/>
    </source>
</evidence>
<dbReference type="Proteomes" id="UP000789845">
    <property type="component" value="Unassembled WGS sequence"/>
</dbReference>
<feature type="transmembrane region" description="Helical" evidence="1">
    <location>
        <begin position="259"/>
        <end position="282"/>
    </location>
</feature>
<protein>
    <recommendedName>
        <fullName evidence="2">DUF112 domain-containing protein</fullName>
    </recommendedName>
</protein>
<feature type="transmembrane region" description="Helical" evidence="1">
    <location>
        <begin position="465"/>
        <end position="487"/>
    </location>
</feature>
<reference evidence="3" key="1">
    <citation type="submission" date="2021-10" db="EMBL/GenBank/DDBJ databases">
        <authorList>
            <person name="Criscuolo A."/>
        </authorList>
    </citation>
    <scope>NUCLEOTIDE SEQUENCE</scope>
    <source>
        <strain evidence="3">CIP111885</strain>
    </source>
</reference>
<feature type="transmembrane region" description="Helical" evidence="1">
    <location>
        <begin position="387"/>
        <end position="405"/>
    </location>
</feature>
<evidence type="ECO:0000256" key="1">
    <source>
        <dbReference type="SAM" id="Phobius"/>
    </source>
</evidence>
<feature type="transmembrane region" description="Helical" evidence="1">
    <location>
        <begin position="147"/>
        <end position="163"/>
    </location>
</feature>
<evidence type="ECO:0000259" key="2">
    <source>
        <dbReference type="Pfam" id="PF01970"/>
    </source>
</evidence>
<keyword evidence="4" id="KW-1185">Reference proteome</keyword>
<dbReference type="PANTHER" id="PTHR35342">
    <property type="entry name" value="TRICARBOXYLIC TRANSPORT PROTEIN"/>
    <property type="match status" value="1"/>
</dbReference>
<dbReference type="PANTHER" id="PTHR35342:SF5">
    <property type="entry name" value="TRICARBOXYLIC TRANSPORT PROTEIN"/>
    <property type="match status" value="1"/>
</dbReference>
<dbReference type="AlphaFoldDB" id="A0A9C7LC01"/>
<name>A0A9C7LC01_9BACI</name>
<feature type="transmembrane region" description="Helical" evidence="1">
    <location>
        <begin position="319"/>
        <end position="343"/>
    </location>
</feature>
<feature type="transmembrane region" description="Helical" evidence="1">
    <location>
        <begin position="48"/>
        <end position="71"/>
    </location>
</feature>
<sequence length="502" mass="52973">MESLQFLLSGLGEALTWTNLLFCLIGVSFGMFIGVLPGLGPTAGTALLLPLTFTLDPIPAIIMLAGIYYGAMYGGTITSVLINTPGEAASLITTFDGYPLAKQGRAGVALGISAIGSFIGGIVSVIGLVLIGPALARVALKFGPPEYFALVFMGLALLIGLMGKSLITGIVAALFGLSLSFVGIDLNTGVTRFAFGQTSLMSGIDFVSVAMGLFGLSELFINAEKSLGANAERPPKVSGLFPKRSEWKPTMKSIGRGSMLGFFIGLIPGTNSVIPTILSYTMEKKLAKDPSRFGKGALEGVAGPETANNSYSGGALIPLFTLGIPSSPTVAVLLGAFIMHGLTPGPTLFEKEPQFVWTVIASMLVGNAILLLLNLPLANLWARITMIPYRLLFPIIIMIIIVGTYSLNNSLFDVGAMLVFGILGYIFKKAEIPLAPIILAFVLGELLEKTLIQSLTIFEGNLLSFFLRPISGTILAISIIAIILSIISSIKNKRLVNEDVEM</sequence>
<proteinExistence type="predicted"/>
<keyword evidence="1" id="KW-1133">Transmembrane helix</keyword>